<dbReference type="OrthoDB" id="9807212at2"/>
<dbReference type="AlphaFoldDB" id="A0A1M6DSF2"/>
<dbReference type="EMBL" id="FQXJ01000024">
    <property type="protein sequence ID" value="SHI75938.1"/>
    <property type="molecule type" value="Genomic_DNA"/>
</dbReference>
<dbReference type="PANTHER" id="PTHR48079:SF6">
    <property type="entry name" value="NAD(P)-BINDING DOMAIN-CONTAINING PROTEIN-RELATED"/>
    <property type="match status" value="1"/>
</dbReference>
<dbReference type="InterPro" id="IPR051783">
    <property type="entry name" value="NAD(P)-dependent_oxidoreduct"/>
</dbReference>
<sequence length="284" mass="31411">MKIFVTGATGKVGSRLVPYLLKQGHTVKVLVRSAERASTLKEQGAEVVLGDLVYNENLTEAIKGSDAVVHTAAQFRGVINEEATTAINLDATIALAQAALDAGVTRFVFTSTSNVYRDLTVNRPCREDDILVPATLIYPKTKIAAEEALLKLHREQGLDVRILRFAFVYGDRDPHIEESLPYMINWNPLKKMSMVHHEDIDQALLLAASTPGVGGRIYNVADDNIITIGELYKLNGGPEQEPTKDGWLSSNIWELTEDTDRIKNELNFRPKYPSVYTAKDMGAL</sequence>
<accession>A0A1M6DSF2</accession>
<dbReference type="Proteomes" id="UP000183954">
    <property type="component" value="Unassembled WGS sequence"/>
</dbReference>
<dbReference type="SUPFAM" id="SSF51735">
    <property type="entry name" value="NAD(P)-binding Rossmann-fold domains"/>
    <property type="match status" value="1"/>
</dbReference>
<keyword evidence="3" id="KW-1185">Reference proteome</keyword>
<gene>
    <name evidence="2" type="ORF">SAMN02746098_04599</name>
</gene>
<dbReference type="Pfam" id="PF01370">
    <property type="entry name" value="Epimerase"/>
    <property type="match status" value="1"/>
</dbReference>
<dbReference type="Gene3D" id="3.40.50.720">
    <property type="entry name" value="NAD(P)-binding Rossmann-like Domain"/>
    <property type="match status" value="1"/>
</dbReference>
<proteinExistence type="predicted"/>
<name>A0A1M6DSF2_9FIRM</name>
<dbReference type="STRING" id="1121420.SAMN02746098_04599"/>
<dbReference type="InterPro" id="IPR036291">
    <property type="entry name" value="NAD(P)-bd_dom_sf"/>
</dbReference>
<evidence type="ECO:0000259" key="1">
    <source>
        <dbReference type="Pfam" id="PF01370"/>
    </source>
</evidence>
<reference evidence="3" key="1">
    <citation type="submission" date="2016-11" db="EMBL/GenBank/DDBJ databases">
        <authorList>
            <person name="Varghese N."/>
            <person name="Submissions S."/>
        </authorList>
    </citation>
    <scope>NUCLEOTIDE SEQUENCE [LARGE SCALE GENOMIC DNA]</scope>
    <source>
        <strain evidence="3">DSM 15449</strain>
    </source>
</reference>
<evidence type="ECO:0000313" key="2">
    <source>
        <dbReference type="EMBL" id="SHI75938.1"/>
    </source>
</evidence>
<organism evidence="2 3">
    <name type="scientific">Desulfosporosinus lacus DSM 15449</name>
    <dbReference type="NCBI Taxonomy" id="1121420"/>
    <lineage>
        <taxon>Bacteria</taxon>
        <taxon>Bacillati</taxon>
        <taxon>Bacillota</taxon>
        <taxon>Clostridia</taxon>
        <taxon>Eubacteriales</taxon>
        <taxon>Desulfitobacteriaceae</taxon>
        <taxon>Desulfosporosinus</taxon>
    </lineage>
</organism>
<dbReference type="InterPro" id="IPR001509">
    <property type="entry name" value="Epimerase_deHydtase"/>
</dbReference>
<evidence type="ECO:0000313" key="3">
    <source>
        <dbReference type="Proteomes" id="UP000183954"/>
    </source>
</evidence>
<dbReference type="RefSeq" id="WP_073032497.1">
    <property type="nucleotide sequence ID" value="NZ_FQXJ01000024.1"/>
</dbReference>
<feature type="domain" description="NAD-dependent epimerase/dehydratase" evidence="1">
    <location>
        <begin position="3"/>
        <end position="220"/>
    </location>
</feature>
<dbReference type="GO" id="GO:0005737">
    <property type="term" value="C:cytoplasm"/>
    <property type="evidence" value="ECO:0007669"/>
    <property type="project" value="TreeGrafter"/>
</dbReference>
<dbReference type="GO" id="GO:0004029">
    <property type="term" value="F:aldehyde dehydrogenase (NAD+) activity"/>
    <property type="evidence" value="ECO:0007669"/>
    <property type="project" value="TreeGrafter"/>
</dbReference>
<protein>
    <submittedName>
        <fullName evidence="2">Nucleoside-diphosphate-sugar epimerase</fullName>
    </submittedName>
</protein>
<dbReference type="PANTHER" id="PTHR48079">
    <property type="entry name" value="PROTEIN YEEZ"/>
    <property type="match status" value="1"/>
</dbReference>